<feature type="region of interest" description="Disordered" evidence="1">
    <location>
        <begin position="105"/>
        <end position="126"/>
    </location>
</feature>
<dbReference type="AlphaFoldDB" id="A0A9N7Y601"/>
<feature type="compositionally biased region" description="Polar residues" evidence="1">
    <location>
        <begin position="112"/>
        <end position="126"/>
    </location>
</feature>
<reference evidence="2" key="1">
    <citation type="submission" date="2020-03" db="EMBL/GenBank/DDBJ databases">
        <authorList>
            <person name="Weist P."/>
        </authorList>
    </citation>
    <scope>NUCLEOTIDE SEQUENCE</scope>
</reference>
<dbReference type="EMBL" id="CADEAL010000402">
    <property type="protein sequence ID" value="CAB1419670.1"/>
    <property type="molecule type" value="Genomic_DNA"/>
</dbReference>
<proteinExistence type="predicted"/>
<evidence type="ECO:0000313" key="2">
    <source>
        <dbReference type="EMBL" id="CAB1419670.1"/>
    </source>
</evidence>
<dbReference type="Proteomes" id="UP001153269">
    <property type="component" value="Unassembled WGS sequence"/>
</dbReference>
<accession>A0A9N7Y601</accession>
<organism evidence="2 3">
    <name type="scientific">Pleuronectes platessa</name>
    <name type="common">European plaice</name>
    <dbReference type="NCBI Taxonomy" id="8262"/>
    <lineage>
        <taxon>Eukaryota</taxon>
        <taxon>Metazoa</taxon>
        <taxon>Chordata</taxon>
        <taxon>Craniata</taxon>
        <taxon>Vertebrata</taxon>
        <taxon>Euteleostomi</taxon>
        <taxon>Actinopterygii</taxon>
        <taxon>Neopterygii</taxon>
        <taxon>Teleostei</taxon>
        <taxon>Neoteleostei</taxon>
        <taxon>Acanthomorphata</taxon>
        <taxon>Carangaria</taxon>
        <taxon>Pleuronectiformes</taxon>
        <taxon>Pleuronectoidei</taxon>
        <taxon>Pleuronectidae</taxon>
        <taxon>Pleuronectes</taxon>
    </lineage>
</organism>
<protein>
    <submittedName>
        <fullName evidence="2">Uncharacterized protein</fullName>
    </submittedName>
</protein>
<evidence type="ECO:0000313" key="3">
    <source>
        <dbReference type="Proteomes" id="UP001153269"/>
    </source>
</evidence>
<name>A0A9N7Y601_PLEPL</name>
<evidence type="ECO:0000256" key="1">
    <source>
        <dbReference type="SAM" id="MobiDB-lite"/>
    </source>
</evidence>
<feature type="region of interest" description="Disordered" evidence="1">
    <location>
        <begin position="17"/>
        <end position="44"/>
    </location>
</feature>
<gene>
    <name evidence="2" type="ORF">PLEPLA_LOCUS7521</name>
</gene>
<sequence length="126" mass="13981">MANQSLPANHAAAVKIEIPSPPFRNQPTTHLQPNPLYPSSASSSSHLDPQLILIVLVYPEWLWQLVVDHHDGSPQCQWIMTMDCGLCYVGMAGEKLSSTPWEAERRVRESANKQGSVTESLFQGDI</sequence>
<keyword evidence="3" id="KW-1185">Reference proteome</keyword>
<comment type="caution">
    <text evidence="2">The sequence shown here is derived from an EMBL/GenBank/DDBJ whole genome shotgun (WGS) entry which is preliminary data.</text>
</comment>